<name>A0A151S221_CAJCA</name>
<evidence type="ECO:0000313" key="2">
    <source>
        <dbReference type="Proteomes" id="UP000075243"/>
    </source>
</evidence>
<protein>
    <recommendedName>
        <fullName evidence="3">Retrovirus-related Pol polyprotein from transposon TNT 1-94</fullName>
    </recommendedName>
</protein>
<evidence type="ECO:0000313" key="1">
    <source>
        <dbReference type="EMBL" id="KYP48875.1"/>
    </source>
</evidence>
<sequence length="64" mass="7215">MHSPRHLHLVAAYRIIRYLKGTSSEYRAMSTACSKIIWLRGLLAKLGFPQIDPTPLYADNTSAI</sequence>
<dbReference type="AlphaFoldDB" id="A0A151S221"/>
<dbReference type="PANTHER" id="PTHR11439:SF497">
    <property type="entry name" value="CYSTEINE-RICH RLK (RECEPTOR-LIKE PROTEIN KINASE) 8"/>
    <property type="match status" value="1"/>
</dbReference>
<reference evidence="1" key="1">
    <citation type="journal article" date="2012" name="Nat. Biotechnol.">
        <title>Draft genome sequence of pigeonpea (Cajanus cajan), an orphan legume crop of resource-poor farmers.</title>
        <authorList>
            <person name="Varshney R.K."/>
            <person name="Chen W."/>
            <person name="Li Y."/>
            <person name="Bharti A.K."/>
            <person name="Saxena R.K."/>
            <person name="Schlueter J.A."/>
            <person name="Donoghue M.T."/>
            <person name="Azam S."/>
            <person name="Fan G."/>
            <person name="Whaley A.M."/>
            <person name="Farmer A.D."/>
            <person name="Sheridan J."/>
            <person name="Iwata A."/>
            <person name="Tuteja R."/>
            <person name="Penmetsa R.V."/>
            <person name="Wu W."/>
            <person name="Upadhyaya H.D."/>
            <person name="Yang S.P."/>
            <person name="Shah T."/>
            <person name="Saxena K.B."/>
            <person name="Michael T."/>
            <person name="McCombie W.R."/>
            <person name="Yang B."/>
            <person name="Zhang G."/>
            <person name="Yang H."/>
            <person name="Wang J."/>
            <person name="Spillane C."/>
            <person name="Cook D.R."/>
            <person name="May G.D."/>
            <person name="Xu X."/>
            <person name="Jackson S.A."/>
        </authorList>
    </citation>
    <scope>NUCLEOTIDE SEQUENCE [LARGE SCALE GENOMIC DNA]</scope>
</reference>
<accession>A0A151S221</accession>
<dbReference type="PANTHER" id="PTHR11439">
    <property type="entry name" value="GAG-POL-RELATED RETROTRANSPOSON"/>
    <property type="match status" value="1"/>
</dbReference>
<dbReference type="Proteomes" id="UP000075243">
    <property type="component" value="Unassembled WGS sequence"/>
</dbReference>
<proteinExistence type="predicted"/>
<keyword evidence="2" id="KW-1185">Reference proteome</keyword>
<organism evidence="1 2">
    <name type="scientific">Cajanus cajan</name>
    <name type="common">Pigeon pea</name>
    <name type="synonym">Cajanus indicus</name>
    <dbReference type="NCBI Taxonomy" id="3821"/>
    <lineage>
        <taxon>Eukaryota</taxon>
        <taxon>Viridiplantae</taxon>
        <taxon>Streptophyta</taxon>
        <taxon>Embryophyta</taxon>
        <taxon>Tracheophyta</taxon>
        <taxon>Spermatophyta</taxon>
        <taxon>Magnoliopsida</taxon>
        <taxon>eudicotyledons</taxon>
        <taxon>Gunneridae</taxon>
        <taxon>Pentapetalae</taxon>
        <taxon>rosids</taxon>
        <taxon>fabids</taxon>
        <taxon>Fabales</taxon>
        <taxon>Fabaceae</taxon>
        <taxon>Papilionoideae</taxon>
        <taxon>50 kb inversion clade</taxon>
        <taxon>NPAAA clade</taxon>
        <taxon>indigoferoid/millettioid clade</taxon>
        <taxon>Phaseoleae</taxon>
        <taxon>Cajanus</taxon>
    </lineage>
</organism>
<dbReference type="EMBL" id="KQ483489">
    <property type="protein sequence ID" value="KYP48875.1"/>
    <property type="molecule type" value="Genomic_DNA"/>
</dbReference>
<evidence type="ECO:0008006" key="3">
    <source>
        <dbReference type="Google" id="ProtNLM"/>
    </source>
</evidence>
<gene>
    <name evidence="1" type="ORF">KK1_029436</name>
</gene>
<dbReference type="Gramene" id="C.cajan_30462.t">
    <property type="protein sequence ID" value="C.cajan_30462.t"/>
    <property type="gene ID" value="C.cajan_30462"/>
</dbReference>